<dbReference type="KEGG" id="nph:NP_6044A"/>
<gene>
    <name evidence="2" type="ordered locus">NP_6044A</name>
</gene>
<dbReference type="RefSeq" id="WP_011324408.1">
    <property type="nucleotide sequence ID" value="NC_007427.1"/>
</dbReference>
<dbReference type="AlphaFoldDB" id="Q3IM59"/>
<accession>Q3IM59</accession>
<dbReference type="PANTHER" id="PTHR30015">
    <property type="entry name" value="MRR RESTRICTION SYSTEM PROTEIN"/>
    <property type="match status" value="1"/>
</dbReference>
<name>Q3IM59_NATPD</name>
<dbReference type="GO" id="GO:0003677">
    <property type="term" value="F:DNA binding"/>
    <property type="evidence" value="ECO:0007669"/>
    <property type="project" value="InterPro"/>
</dbReference>
<dbReference type="GO" id="GO:0009307">
    <property type="term" value="P:DNA restriction-modification system"/>
    <property type="evidence" value="ECO:0007669"/>
    <property type="project" value="InterPro"/>
</dbReference>
<dbReference type="InterPro" id="IPR011335">
    <property type="entry name" value="Restrct_endonuc-II-like"/>
</dbReference>
<evidence type="ECO:0000259" key="1">
    <source>
        <dbReference type="Pfam" id="PF04471"/>
    </source>
</evidence>
<organism evidence="2 3">
    <name type="scientific">Natronomonas pharaonis (strain ATCC 35678 / DSM 2160 / CIP 103997 / JCM 8858 / NBRC 14720 / NCIMB 2260 / Gabara)</name>
    <name type="common">Halobacterium pharaonis</name>
    <dbReference type="NCBI Taxonomy" id="348780"/>
    <lineage>
        <taxon>Archaea</taxon>
        <taxon>Methanobacteriati</taxon>
        <taxon>Methanobacteriota</taxon>
        <taxon>Stenosarchaea group</taxon>
        <taxon>Halobacteria</taxon>
        <taxon>Halobacteriales</taxon>
        <taxon>Natronomonadaceae</taxon>
        <taxon>Natronomonas</taxon>
    </lineage>
</organism>
<dbReference type="InterPro" id="IPR011856">
    <property type="entry name" value="tRNA_endonuc-like_dom_sf"/>
</dbReference>
<dbReference type="Proteomes" id="UP000002698">
    <property type="component" value="Plasmid PL131"/>
</dbReference>
<dbReference type="GO" id="GO:0015666">
    <property type="term" value="F:restriction endodeoxyribonuclease activity"/>
    <property type="evidence" value="ECO:0007669"/>
    <property type="project" value="TreeGrafter"/>
</dbReference>
<geneLocation type="plasmid" evidence="2 3">
    <name>PL131</name>
</geneLocation>
<reference evidence="2 3" key="1">
    <citation type="journal article" date="2005" name="Genome Res.">
        <title>Living with two extremes: conclusions from the genome sequence of Natronomonas pharaonis.</title>
        <authorList>
            <person name="Falb M."/>
            <person name="Pfeiffer F."/>
            <person name="Palm P."/>
            <person name="Rodewald K."/>
            <person name="Hickmann V."/>
            <person name="Tittor J."/>
            <person name="Oesterhelt D."/>
        </authorList>
    </citation>
    <scope>NUCLEOTIDE SEQUENCE [LARGE SCALE GENOMIC DNA]</scope>
    <source>
        <strain evidence="3">ATCC 35678 / DSM 2160 / CIP 103997 / JCM 8858 / NBRC 14720 / NCIMB 2260 / Gabara</strain>
    </source>
</reference>
<dbReference type="InterPro" id="IPR007560">
    <property type="entry name" value="Restrct_endonuc_IV_Mrr"/>
</dbReference>
<dbReference type="GeneID" id="3694690"/>
<dbReference type="Pfam" id="PF04471">
    <property type="entry name" value="Mrr_cat"/>
    <property type="match status" value="1"/>
</dbReference>
<feature type="domain" description="Restriction endonuclease type IV Mrr" evidence="1">
    <location>
        <begin position="4"/>
        <end position="119"/>
    </location>
</feature>
<sequence>MPILDEVDGFEFEEVMCSVFRNLGYEDVEKSRKTADKGRDITMIDSASRGKDEAVVVECKHTDTVGRPVVQKLDSAVSTYSHDGPKRGMIATTGRLTNPAIEYAEQVGIEIFDGQRIREVADEVGMDLYNGRVEIITDSVLHPPRPQHVLDEFYAVIDRIKYLSRDEVPDPLTTISLHPVIAADTKTNRVFETGAGVIHTIDETDNIVVDGMSSELDGLTDDLDTIVSAYDLDTDVKVIDEAEYTQVADRIDRRRFGGTDQEFRRWIKQQERDRLTETVSYTGDNNQTYSKECAPSLDDVTIRLLRPFYVCRIDASMKLNKRTYALDWFATADDSWVVDNTIETCRFAEEGRGSIDSVPAAATALKEAIGDPTYAFCPLCETIVAERYMRHDGVTGEPVCVECAVTDRFVGAKKHFRSDDTRQQYEDEVAAKGTVEKLSVNKTGVITVLAVLLVFALLFL</sequence>
<dbReference type="EMBL" id="CR936258">
    <property type="protein sequence ID" value="CAI50802.1"/>
    <property type="molecule type" value="Genomic_DNA"/>
</dbReference>
<dbReference type="OrthoDB" id="144520at2157"/>
<proteinExistence type="predicted"/>
<protein>
    <submittedName>
        <fullName evidence="2">Homolog to restriction system mrr</fullName>
    </submittedName>
</protein>
<evidence type="ECO:0000313" key="2">
    <source>
        <dbReference type="EMBL" id="CAI50802.1"/>
    </source>
</evidence>
<dbReference type="SUPFAM" id="SSF52980">
    <property type="entry name" value="Restriction endonuclease-like"/>
    <property type="match status" value="1"/>
</dbReference>
<dbReference type="EnsemblBacteria" id="CAI50802">
    <property type="protein sequence ID" value="CAI50802"/>
    <property type="gene ID" value="NP_6044A"/>
</dbReference>
<keyword evidence="2" id="KW-0614">Plasmid</keyword>
<keyword evidence="3" id="KW-1185">Reference proteome</keyword>
<dbReference type="PANTHER" id="PTHR30015:SF7">
    <property type="entry name" value="TYPE IV METHYL-DIRECTED RESTRICTION ENZYME ECOKMRR"/>
    <property type="match status" value="1"/>
</dbReference>
<dbReference type="InterPro" id="IPR052906">
    <property type="entry name" value="Type_IV_Methyl-Rstrct_Enzyme"/>
</dbReference>
<evidence type="ECO:0000313" key="3">
    <source>
        <dbReference type="Proteomes" id="UP000002698"/>
    </source>
</evidence>
<dbReference type="HOGENOM" id="CLU_606365_0_0_2"/>
<dbReference type="Gene3D" id="3.40.1350.10">
    <property type="match status" value="1"/>
</dbReference>